<dbReference type="NCBIfam" id="TIGR01128">
    <property type="entry name" value="holA"/>
    <property type="match status" value="1"/>
</dbReference>
<dbReference type="GO" id="GO:0009360">
    <property type="term" value="C:DNA polymerase III complex"/>
    <property type="evidence" value="ECO:0007669"/>
    <property type="project" value="InterPro"/>
</dbReference>
<dbReference type="InterPro" id="IPR027417">
    <property type="entry name" value="P-loop_NTPase"/>
</dbReference>
<evidence type="ECO:0000256" key="3">
    <source>
        <dbReference type="ARBA" id="ARBA00022705"/>
    </source>
</evidence>
<dbReference type="InterPro" id="IPR005790">
    <property type="entry name" value="DNA_polIII_delta"/>
</dbReference>
<dbReference type="GO" id="GO:0003677">
    <property type="term" value="F:DNA binding"/>
    <property type="evidence" value="ECO:0007669"/>
    <property type="project" value="InterPro"/>
</dbReference>
<evidence type="ECO:0000259" key="5">
    <source>
        <dbReference type="Pfam" id="PF06144"/>
    </source>
</evidence>
<evidence type="ECO:0000313" key="7">
    <source>
        <dbReference type="Proteomes" id="UP000199197"/>
    </source>
</evidence>
<evidence type="ECO:0000256" key="1">
    <source>
        <dbReference type="ARBA" id="ARBA00022679"/>
    </source>
</evidence>
<keyword evidence="7" id="KW-1185">Reference proteome</keyword>
<dbReference type="PANTHER" id="PTHR34388">
    <property type="entry name" value="DNA POLYMERASE III SUBUNIT DELTA"/>
    <property type="match status" value="1"/>
</dbReference>
<feature type="domain" description="DNA polymerase III delta N-terminal" evidence="5">
    <location>
        <begin position="24"/>
        <end position="136"/>
    </location>
</feature>
<dbReference type="RefSeq" id="WP_159421084.1">
    <property type="nucleotide sequence ID" value="NZ_CZVW01000004.1"/>
</dbReference>
<reference evidence="7" key="1">
    <citation type="submission" date="2015-11" db="EMBL/GenBank/DDBJ databases">
        <authorList>
            <person name="Varghese N."/>
        </authorList>
    </citation>
    <scope>NUCLEOTIDE SEQUENCE [LARGE SCALE GENOMIC DNA]</scope>
    <source>
        <strain evidence="7">JGI-23</strain>
    </source>
</reference>
<dbReference type="Gene3D" id="3.40.50.300">
    <property type="entry name" value="P-loop containing nucleotide triphosphate hydrolases"/>
    <property type="match status" value="1"/>
</dbReference>
<dbReference type="OrthoDB" id="9775929at2"/>
<sequence>MEKEKLDFDTLRLAVKHKKFSPVYVFYGNEEFLIEESIKAVVENAIEEGLKEFNFNVVYGSEIDVQNLVSLLLLLPVMSQKRVVVMRNSEKFLNKISRTKKEKDAEIFINYLKKPNPETIFIIVLNEPDFEKEIYKKNF</sequence>
<keyword evidence="2" id="KW-0548">Nucleotidyltransferase</keyword>
<dbReference type="GO" id="GO:0003887">
    <property type="term" value="F:DNA-directed DNA polymerase activity"/>
    <property type="evidence" value="ECO:0007669"/>
    <property type="project" value="UniProtKB-KW"/>
</dbReference>
<keyword evidence="4" id="KW-0239">DNA-directed DNA polymerase</keyword>
<keyword evidence="1" id="KW-0808">Transferase</keyword>
<evidence type="ECO:0000256" key="2">
    <source>
        <dbReference type="ARBA" id="ARBA00022695"/>
    </source>
</evidence>
<keyword evidence="3" id="KW-0235">DNA replication</keyword>
<gene>
    <name evidence="6" type="ORF">JGI23_00533</name>
</gene>
<dbReference type="AlphaFoldDB" id="A0A0P1MSW3"/>
<dbReference type="GO" id="GO:0006261">
    <property type="term" value="P:DNA-templated DNA replication"/>
    <property type="evidence" value="ECO:0007669"/>
    <property type="project" value="TreeGrafter"/>
</dbReference>
<organism evidence="6 7">
    <name type="scientific">Candidatus Chryseopegocella kryptomonas</name>
    <dbReference type="NCBI Taxonomy" id="1633643"/>
    <lineage>
        <taxon>Bacteria</taxon>
        <taxon>Pseudomonadati</taxon>
        <taxon>Candidatus Kryptoniota</taxon>
        <taxon>Candidatus Chryseopegocella</taxon>
    </lineage>
</organism>
<dbReference type="InterPro" id="IPR010372">
    <property type="entry name" value="DNA_pol3_delta_N"/>
</dbReference>
<name>A0A0P1MSW3_9BACT</name>
<dbReference type="Pfam" id="PF06144">
    <property type="entry name" value="DNA_pol3_delta"/>
    <property type="match status" value="1"/>
</dbReference>
<accession>A0A0P1MSW3</accession>
<dbReference type="EMBL" id="CZVW01000004">
    <property type="protein sequence ID" value="CUS98679.1"/>
    <property type="molecule type" value="Genomic_DNA"/>
</dbReference>
<evidence type="ECO:0000313" key="6">
    <source>
        <dbReference type="EMBL" id="CUS98679.1"/>
    </source>
</evidence>
<dbReference type="Proteomes" id="UP000199197">
    <property type="component" value="Unassembled WGS sequence"/>
</dbReference>
<dbReference type="SUPFAM" id="SSF52540">
    <property type="entry name" value="P-loop containing nucleoside triphosphate hydrolases"/>
    <property type="match status" value="1"/>
</dbReference>
<evidence type="ECO:0000256" key="4">
    <source>
        <dbReference type="ARBA" id="ARBA00022932"/>
    </source>
</evidence>
<proteinExistence type="predicted"/>
<protein>
    <submittedName>
        <fullName evidence="6">DNA polymerase III, delta subunit</fullName>
    </submittedName>
</protein>
<dbReference type="PANTHER" id="PTHR34388:SF1">
    <property type="entry name" value="DNA POLYMERASE III SUBUNIT DELTA"/>
    <property type="match status" value="1"/>
</dbReference>